<evidence type="ECO:0000256" key="1">
    <source>
        <dbReference type="SAM" id="MobiDB-lite"/>
    </source>
</evidence>
<organism evidence="3">
    <name type="scientific">Bacillus phage Adastra</name>
    <dbReference type="NCBI Taxonomy" id="3143958"/>
    <lineage>
        <taxon>Viruses</taxon>
        <taxon>Duplodnaviria</taxon>
        <taxon>Heunggongvirae</taxon>
        <taxon>Uroviricota</taxon>
        <taxon>Caudoviricetes</taxon>
        <taxon>Herelleviridae</taxon>
        <taxon>Spounavirinae</taxon>
        <taxon>Okubovirus</taxon>
    </lineage>
</organism>
<evidence type="ECO:0000313" key="3">
    <source>
        <dbReference type="EMBL" id="XCD09599.1"/>
    </source>
</evidence>
<name>A0AAU8BCI0_9CAUD</name>
<accession>A0AAU8BCI0</accession>
<dbReference type="EMBL" id="PP819608">
    <property type="protein sequence ID" value="XCD09599.1"/>
    <property type="molecule type" value="Genomic_DNA"/>
</dbReference>
<feature type="domain" description="Deoxyribonuclease NucA/NucB" evidence="2">
    <location>
        <begin position="63"/>
        <end position="116"/>
    </location>
</feature>
<protein>
    <submittedName>
        <fullName evidence="3">Competence-specific nuclease</fullName>
    </submittedName>
</protein>
<reference evidence="3" key="1">
    <citation type="submission" date="2024-05" db="EMBL/GenBank/DDBJ databases">
        <authorList>
            <person name="Herbig A.F."/>
            <person name="Pendergrass E.L."/>
        </authorList>
    </citation>
    <scope>NUCLEOTIDE SEQUENCE</scope>
</reference>
<feature type="region of interest" description="Disordered" evidence="1">
    <location>
        <begin position="64"/>
        <end position="83"/>
    </location>
</feature>
<gene>
    <name evidence="3" type="ORF">Adastra051</name>
</gene>
<evidence type="ECO:0000259" key="2">
    <source>
        <dbReference type="Pfam" id="PF14040"/>
    </source>
</evidence>
<sequence>MRLLTRVFAAVLVVLSLFLVSNQDENKSYDQVLNFPSERYPETAQHIQESIKKGHSDVCTIDREGADNRRKKSLKDIPTKKGYDRDEYPMAMCEEGGEGADVKYISPSDNRGAGSWVGHQVSEYPDGTRVLFIVD</sequence>
<proteinExistence type="predicted"/>
<dbReference type="Pfam" id="PF14040">
    <property type="entry name" value="DNase_NucA_NucB"/>
    <property type="match status" value="1"/>
</dbReference>
<dbReference type="InterPro" id="IPR029476">
    <property type="entry name" value="DNase_NucA_NucB"/>
</dbReference>